<organism evidence="3 4">
    <name type="scientific">Chitinilyticum piscinae</name>
    <dbReference type="NCBI Taxonomy" id="2866724"/>
    <lineage>
        <taxon>Bacteria</taxon>
        <taxon>Pseudomonadati</taxon>
        <taxon>Pseudomonadota</taxon>
        <taxon>Betaproteobacteria</taxon>
        <taxon>Neisseriales</taxon>
        <taxon>Chitinibacteraceae</taxon>
        <taxon>Chitinilyticum</taxon>
    </lineage>
</organism>
<gene>
    <name evidence="3" type="ORF">INR99_04755</name>
</gene>
<name>A0A8J7K7V4_9NEIS</name>
<protein>
    <submittedName>
        <fullName evidence="3">DUF2157 domain-containing protein</fullName>
    </submittedName>
</protein>
<keyword evidence="1" id="KW-0472">Membrane</keyword>
<feature type="transmembrane region" description="Helical" evidence="1">
    <location>
        <begin position="295"/>
        <end position="313"/>
    </location>
</feature>
<feature type="transmembrane region" description="Helical" evidence="1">
    <location>
        <begin position="180"/>
        <end position="197"/>
    </location>
</feature>
<keyword evidence="1" id="KW-1133">Transmembrane helix</keyword>
<keyword evidence="4" id="KW-1185">Reference proteome</keyword>
<evidence type="ECO:0000313" key="3">
    <source>
        <dbReference type="EMBL" id="MBE9608653.1"/>
    </source>
</evidence>
<dbReference type="Pfam" id="PF09925">
    <property type="entry name" value="DUF2157"/>
    <property type="match status" value="1"/>
</dbReference>
<feature type="domain" description="DUF2157" evidence="2">
    <location>
        <begin position="48"/>
        <end position="151"/>
    </location>
</feature>
<feature type="transmembrane region" description="Helical" evidence="1">
    <location>
        <begin position="127"/>
        <end position="144"/>
    </location>
</feature>
<dbReference type="RefSeq" id="WP_194115184.1">
    <property type="nucleotide sequence ID" value="NZ_JADFUA010000002.1"/>
</dbReference>
<feature type="transmembrane region" description="Helical" evidence="1">
    <location>
        <begin position="266"/>
        <end position="289"/>
    </location>
</feature>
<evidence type="ECO:0000259" key="2">
    <source>
        <dbReference type="Pfam" id="PF09925"/>
    </source>
</evidence>
<reference evidence="3 4" key="1">
    <citation type="submission" date="2020-10" db="EMBL/GenBank/DDBJ databases">
        <title>The genome sequence of Chitinilyticum litopenaei 4Y14.</title>
        <authorList>
            <person name="Liu Y."/>
        </authorList>
    </citation>
    <scope>NUCLEOTIDE SEQUENCE [LARGE SCALE GENOMIC DNA]</scope>
    <source>
        <strain evidence="3 4">4Y14</strain>
    </source>
</reference>
<feature type="transmembrane region" description="Helical" evidence="1">
    <location>
        <begin position="103"/>
        <end position="121"/>
    </location>
</feature>
<dbReference type="Proteomes" id="UP000604481">
    <property type="component" value="Unassembled WGS sequence"/>
</dbReference>
<feature type="transmembrane region" description="Helical" evidence="1">
    <location>
        <begin position="237"/>
        <end position="259"/>
    </location>
</feature>
<feature type="transmembrane region" description="Helical" evidence="1">
    <location>
        <begin position="151"/>
        <end position="174"/>
    </location>
</feature>
<sequence>MNDSDVPTAEQRLLGGQLGHAAYLAQARADGLLPDHARWQAWAWQLPALAGLLCVIAGLIMLFASNWLLWPRLLQVGGAQAVWLLAVTCWWRWREQAAGRWAAFAAAALTGVWLAVIGQAYQTGADAWQLFAVWTLLALPWALWARLEALWMLWLALASVSLLLFSDATLRWRWFSHTSALWPLHLLWLVAGWWVTFRRPATGWFAYVVVLAASLVIAWPAWAALLDFSWRANELQHWLLLPAPLPVLVWLLVNGVLIARFARAGSLFWLACPAYSFWIGLLLLIGRHIDGEGGLMLLALFAVGSFAGIGVGLRRAAQLRSGGEA</sequence>
<dbReference type="AlphaFoldDB" id="A0A8J7K7V4"/>
<dbReference type="InterPro" id="IPR018677">
    <property type="entry name" value="DUF2157"/>
</dbReference>
<dbReference type="EMBL" id="JADFUA010000002">
    <property type="protein sequence ID" value="MBE9608653.1"/>
    <property type="molecule type" value="Genomic_DNA"/>
</dbReference>
<accession>A0A8J7K7V4</accession>
<evidence type="ECO:0000313" key="4">
    <source>
        <dbReference type="Proteomes" id="UP000604481"/>
    </source>
</evidence>
<keyword evidence="1" id="KW-0812">Transmembrane</keyword>
<comment type="caution">
    <text evidence="3">The sequence shown here is derived from an EMBL/GenBank/DDBJ whole genome shotgun (WGS) entry which is preliminary data.</text>
</comment>
<proteinExistence type="predicted"/>
<feature type="transmembrane region" description="Helical" evidence="1">
    <location>
        <begin position="46"/>
        <end position="67"/>
    </location>
</feature>
<feature type="transmembrane region" description="Helical" evidence="1">
    <location>
        <begin position="204"/>
        <end position="225"/>
    </location>
</feature>
<evidence type="ECO:0000256" key="1">
    <source>
        <dbReference type="SAM" id="Phobius"/>
    </source>
</evidence>